<dbReference type="PANTHER" id="PTHR21481">
    <property type="entry name" value="PROTEIN CLEC16A"/>
    <property type="match status" value="1"/>
</dbReference>
<dbReference type="GO" id="GO:0016197">
    <property type="term" value="P:endosomal transport"/>
    <property type="evidence" value="ECO:0007669"/>
    <property type="project" value="TreeGrafter"/>
</dbReference>
<dbReference type="GO" id="GO:0005770">
    <property type="term" value="C:late endosome"/>
    <property type="evidence" value="ECO:0007669"/>
    <property type="project" value="TreeGrafter"/>
</dbReference>
<dbReference type="InterPro" id="IPR019155">
    <property type="entry name" value="CLEC16A/TT9_N"/>
</dbReference>
<dbReference type="AlphaFoldDB" id="A0AA87ZNL2"/>
<sequence length="774" mass="87653">MWFSLWRSIDRFSLQYFKHVINELRRIKVVDQHNKELVVDLLQSIVEIVTYGDKQDPTIFECFMENQVLAEFVRVLKISTNSRIEATLLQYLSIMIQNLESEHAIYYCFSNDYINSIIVHQFDFNRGDLAQYYVSFLRAVSSKLNRDTLCLLVKVHGDAVVSFPLFCEALKFASHEEKMIQTAIRSLALSIYHVSDDTVYQYITSPPVSKYFSELVLSLREQCFHLDVLVHASKDTCTHKKRMQLLLQVDKIIDDMYYFKDILDVGESRLSGLVTENFLSLLVLPVLHPLLTLRQSNVTNLSAVTSLYLVSHLLQVIGGKGIINPVAGVILYPYMTSNIRDAIKGNKTEDKNLSNSFFELLNAMEETVDSHPEFEEENVSSPQDNVCTKRSGISAFIFSENQSLVLAALFLLLTLAESKDLDSLLLPIIGLNGMHEADENFFSRFMDQILKALLKIFASKAPFSVLIKWHTGWFLQKLLIVQGKRLDDCNLQLFKTSYEQSRQQLEKELDGCWFDHIPDTLRNEWTGCKTALEESCQRKDPFFILELAVAQQTTYDDDTTAYIAWQRMVDSVKIFMLHLQLKSYICRGSLLEDLLPNTMHGPAAGSGQTHASEVSSASFGSVVSLASGVPCRIAFSNAGIRDVYTIPVETGISGRLLLAEKHPFRGQCGVVLAMAPLAGLSPKIDDVHPTWLHLLIREFDPKFATDKKKGNHSNMSNHAADGRWTLGFQDAEACEAARLLILDETRKQRSNVESLLSPLLCNDFLEDVSNGDDE</sequence>
<proteinExistence type="predicted"/>
<evidence type="ECO:0000259" key="2">
    <source>
        <dbReference type="Pfam" id="PF09758"/>
    </source>
</evidence>
<gene>
    <name evidence="3" type="ORF">TIFTF001_008752</name>
</gene>
<dbReference type="EMBL" id="BTGU01000009">
    <property type="protein sequence ID" value="GMN39528.1"/>
    <property type="molecule type" value="Genomic_DNA"/>
</dbReference>
<dbReference type="InterPro" id="IPR039272">
    <property type="entry name" value="CLEC16A/TT9"/>
</dbReference>
<protein>
    <recommendedName>
        <fullName evidence="2">FPL domain-containing protein</fullName>
    </recommendedName>
</protein>
<comment type="caution">
    <text evidence="3">The sequence shown here is derived from an EMBL/GenBank/DDBJ whole genome shotgun (WGS) entry which is preliminary data.</text>
</comment>
<evidence type="ECO:0000256" key="1">
    <source>
        <dbReference type="ARBA" id="ARBA00023006"/>
    </source>
</evidence>
<organism evidence="3 4">
    <name type="scientific">Ficus carica</name>
    <name type="common">Common fig</name>
    <dbReference type="NCBI Taxonomy" id="3494"/>
    <lineage>
        <taxon>Eukaryota</taxon>
        <taxon>Viridiplantae</taxon>
        <taxon>Streptophyta</taxon>
        <taxon>Embryophyta</taxon>
        <taxon>Tracheophyta</taxon>
        <taxon>Spermatophyta</taxon>
        <taxon>Magnoliopsida</taxon>
        <taxon>eudicotyledons</taxon>
        <taxon>Gunneridae</taxon>
        <taxon>Pentapetalae</taxon>
        <taxon>rosids</taxon>
        <taxon>fabids</taxon>
        <taxon>Rosales</taxon>
        <taxon>Moraceae</taxon>
        <taxon>Ficeae</taxon>
        <taxon>Ficus</taxon>
    </lineage>
</organism>
<dbReference type="Pfam" id="PF09758">
    <property type="entry name" value="FPL"/>
    <property type="match status" value="1"/>
</dbReference>
<dbReference type="GO" id="GO:1901096">
    <property type="term" value="P:regulation of autophagosome maturation"/>
    <property type="evidence" value="ECO:0007669"/>
    <property type="project" value="TreeGrafter"/>
</dbReference>
<dbReference type="GO" id="GO:0007034">
    <property type="term" value="P:vacuolar transport"/>
    <property type="evidence" value="ECO:0007669"/>
    <property type="project" value="TreeGrafter"/>
</dbReference>
<keyword evidence="1" id="KW-0072">Autophagy</keyword>
<dbReference type="GO" id="GO:0006914">
    <property type="term" value="P:autophagy"/>
    <property type="evidence" value="ECO:0007669"/>
    <property type="project" value="UniProtKB-KW"/>
</dbReference>
<reference evidence="3" key="1">
    <citation type="submission" date="2023-07" db="EMBL/GenBank/DDBJ databases">
        <title>draft genome sequence of fig (Ficus carica).</title>
        <authorList>
            <person name="Takahashi T."/>
            <person name="Nishimura K."/>
        </authorList>
    </citation>
    <scope>NUCLEOTIDE SEQUENCE</scope>
</reference>
<accession>A0AA87ZNL2</accession>
<evidence type="ECO:0000313" key="4">
    <source>
        <dbReference type="Proteomes" id="UP001187192"/>
    </source>
</evidence>
<keyword evidence="4" id="KW-1185">Reference proteome</keyword>
<dbReference type="PANTHER" id="PTHR21481:SF0">
    <property type="entry name" value="PROTEIN CLEC16A"/>
    <property type="match status" value="1"/>
</dbReference>
<dbReference type="GO" id="GO:0005794">
    <property type="term" value="C:Golgi apparatus"/>
    <property type="evidence" value="ECO:0007669"/>
    <property type="project" value="TreeGrafter"/>
</dbReference>
<name>A0AA87ZNL2_FICCA</name>
<evidence type="ECO:0000313" key="3">
    <source>
        <dbReference type="EMBL" id="GMN39528.1"/>
    </source>
</evidence>
<dbReference type="Proteomes" id="UP001187192">
    <property type="component" value="Unassembled WGS sequence"/>
</dbReference>
<feature type="domain" description="FPL" evidence="2">
    <location>
        <begin position="42"/>
        <end position="192"/>
    </location>
</feature>